<dbReference type="Gene3D" id="2.40.160.200">
    <property type="entry name" value="LURP1-related"/>
    <property type="match status" value="1"/>
</dbReference>
<evidence type="ECO:0000256" key="1">
    <source>
        <dbReference type="ARBA" id="ARBA00005437"/>
    </source>
</evidence>
<evidence type="ECO:0000313" key="2">
    <source>
        <dbReference type="EMBL" id="KAF4378991.1"/>
    </source>
</evidence>
<protein>
    <submittedName>
        <fullName evidence="2">Uncharacterized protein</fullName>
    </submittedName>
</protein>
<dbReference type="EMBL" id="JAATIP010000070">
    <property type="protein sequence ID" value="KAF4378991.1"/>
    <property type="molecule type" value="Genomic_DNA"/>
</dbReference>
<proteinExistence type="inferred from homology"/>
<sequence>MGTKLPAPAPSFTPVAHPVRVVGSEFMAPYPVELVMTEKSLTLREGTFTIMTMHKRWHVYKGESSDAKDLLFTAKKSSIIQFNTDLEVFLGGNTKQEIPDFKVKGSWFQRSCKITLGDESAVIAQMHEKDSAASLFLGKEAFRVTVFPNVDYAFVVALIVILREINADRTGTD</sequence>
<name>A0A7J6G7P6_CANSA</name>
<dbReference type="InterPro" id="IPR007612">
    <property type="entry name" value="LOR"/>
</dbReference>
<dbReference type="Pfam" id="PF04525">
    <property type="entry name" value="LOR"/>
    <property type="match status" value="1"/>
</dbReference>
<comment type="caution">
    <text evidence="2">The sequence shown here is derived from an EMBL/GenBank/DDBJ whole genome shotgun (WGS) entry which is preliminary data.</text>
</comment>
<dbReference type="AlphaFoldDB" id="A0A7J6G7P6"/>
<dbReference type="Proteomes" id="UP000525078">
    <property type="component" value="Unassembled WGS sequence"/>
</dbReference>
<gene>
    <name evidence="2" type="ORF">F8388_022078</name>
</gene>
<dbReference type="PANTHER" id="PTHR31087">
    <property type="match status" value="1"/>
</dbReference>
<organism evidence="2 3">
    <name type="scientific">Cannabis sativa</name>
    <name type="common">Hemp</name>
    <name type="synonym">Marijuana</name>
    <dbReference type="NCBI Taxonomy" id="3483"/>
    <lineage>
        <taxon>Eukaryota</taxon>
        <taxon>Viridiplantae</taxon>
        <taxon>Streptophyta</taxon>
        <taxon>Embryophyta</taxon>
        <taxon>Tracheophyta</taxon>
        <taxon>Spermatophyta</taxon>
        <taxon>Magnoliopsida</taxon>
        <taxon>eudicotyledons</taxon>
        <taxon>Gunneridae</taxon>
        <taxon>Pentapetalae</taxon>
        <taxon>rosids</taxon>
        <taxon>fabids</taxon>
        <taxon>Rosales</taxon>
        <taxon>Cannabaceae</taxon>
        <taxon>Cannabis</taxon>
    </lineage>
</organism>
<accession>A0A7J6G7P6</accession>
<dbReference type="InterPro" id="IPR038595">
    <property type="entry name" value="LOR_sf"/>
</dbReference>
<reference evidence="2 3" key="1">
    <citation type="journal article" date="2020" name="bioRxiv">
        <title>Sequence and annotation of 42 cannabis genomes reveals extensive copy number variation in cannabinoid synthesis and pathogen resistance genes.</title>
        <authorList>
            <person name="Mckernan K.J."/>
            <person name="Helbert Y."/>
            <person name="Kane L.T."/>
            <person name="Ebling H."/>
            <person name="Zhang L."/>
            <person name="Liu B."/>
            <person name="Eaton Z."/>
            <person name="Mclaughlin S."/>
            <person name="Kingan S."/>
            <person name="Baybayan P."/>
            <person name="Concepcion G."/>
            <person name="Jordan M."/>
            <person name="Riva A."/>
            <person name="Barbazuk W."/>
            <person name="Harkins T."/>
        </authorList>
    </citation>
    <scope>NUCLEOTIDE SEQUENCE [LARGE SCALE GENOMIC DNA]</scope>
    <source>
        <strain evidence="3">cv. Jamaican Lion 4</strain>
        <tissue evidence="2">Leaf</tissue>
    </source>
</reference>
<dbReference type="SUPFAM" id="SSF54518">
    <property type="entry name" value="Tubby C-terminal domain-like"/>
    <property type="match status" value="1"/>
</dbReference>
<evidence type="ECO:0000313" key="3">
    <source>
        <dbReference type="Proteomes" id="UP000525078"/>
    </source>
</evidence>
<dbReference type="PANTHER" id="PTHR31087:SF58">
    <property type="entry name" value="OS07G0230700 PROTEIN"/>
    <property type="match status" value="1"/>
</dbReference>
<comment type="similarity">
    <text evidence="1">Belongs to the LOR family.</text>
</comment>
<dbReference type="InterPro" id="IPR025659">
    <property type="entry name" value="Tubby-like_C"/>
</dbReference>